<feature type="region of interest" description="Disordered" evidence="1">
    <location>
        <begin position="67"/>
        <end position="90"/>
    </location>
</feature>
<sequence>MRDVNWTTMGCFVAGIAATWLFMYGATSLTQGFAARALGGLDLSWLAGGGVAAALYSVLGPRAHRPYRITGQPPTRSSATTDSPDVLAGN</sequence>
<protein>
    <submittedName>
        <fullName evidence="3">NCS1 family transporter</fullName>
    </submittedName>
</protein>
<name>K8XQT3_RHOOP</name>
<comment type="caution">
    <text evidence="3">The sequence shown here is derived from an EMBL/GenBank/DDBJ whole genome shotgun (WGS) entry which is preliminary data.</text>
</comment>
<feature type="compositionally biased region" description="Polar residues" evidence="1">
    <location>
        <begin position="72"/>
        <end position="83"/>
    </location>
</feature>
<feature type="transmembrane region" description="Helical" evidence="2">
    <location>
        <begin position="38"/>
        <end position="59"/>
    </location>
</feature>
<dbReference type="RefSeq" id="WP_005253960.1">
    <property type="nucleotide sequence ID" value="NZ_AJYC02000012.1"/>
</dbReference>
<evidence type="ECO:0000313" key="4">
    <source>
        <dbReference type="Proteomes" id="UP000005951"/>
    </source>
</evidence>
<feature type="transmembrane region" description="Helical" evidence="2">
    <location>
        <begin position="6"/>
        <end position="26"/>
    </location>
</feature>
<evidence type="ECO:0000313" key="3">
    <source>
        <dbReference type="EMBL" id="EKT83844.1"/>
    </source>
</evidence>
<evidence type="ECO:0000256" key="2">
    <source>
        <dbReference type="SAM" id="Phobius"/>
    </source>
</evidence>
<dbReference type="AlphaFoldDB" id="K8XQT3"/>
<evidence type="ECO:0000256" key="1">
    <source>
        <dbReference type="SAM" id="MobiDB-lite"/>
    </source>
</evidence>
<dbReference type="Proteomes" id="UP000005951">
    <property type="component" value="Unassembled WGS sequence"/>
</dbReference>
<proteinExistence type="predicted"/>
<gene>
    <name evidence="3" type="ORF">WSS_A04290</name>
</gene>
<accession>K8XQT3</accession>
<keyword evidence="2" id="KW-0472">Membrane</keyword>
<organism evidence="3 4">
    <name type="scientific">Rhodococcus opacus M213</name>
    <dbReference type="NCBI Taxonomy" id="1129896"/>
    <lineage>
        <taxon>Bacteria</taxon>
        <taxon>Bacillati</taxon>
        <taxon>Actinomycetota</taxon>
        <taxon>Actinomycetes</taxon>
        <taxon>Mycobacteriales</taxon>
        <taxon>Nocardiaceae</taxon>
        <taxon>Rhodococcus</taxon>
    </lineage>
</organism>
<dbReference type="EMBL" id="AJYC02000012">
    <property type="protein sequence ID" value="EKT83844.1"/>
    <property type="molecule type" value="Genomic_DNA"/>
</dbReference>
<keyword evidence="2" id="KW-0812">Transmembrane</keyword>
<reference evidence="3 4" key="1">
    <citation type="journal article" date="2013" name="Genome Announc.">
        <title>Draft Genome Sequence of Rhodococcus opacus Strain M213 Shows a Diverse Catabolic Potential.</title>
        <authorList>
            <person name="Pathak A."/>
            <person name="Green S.J."/>
            <person name="Ogram A."/>
            <person name="Chauhan A."/>
        </authorList>
    </citation>
    <scope>NUCLEOTIDE SEQUENCE [LARGE SCALE GENOMIC DNA]</scope>
    <source>
        <strain evidence="3 4">M213</strain>
    </source>
</reference>
<keyword evidence="2" id="KW-1133">Transmembrane helix</keyword>